<dbReference type="RefSeq" id="WP_170347749.1">
    <property type="nucleotide sequence ID" value="NZ_PPVL01000015.1"/>
</dbReference>
<dbReference type="AlphaFoldDB" id="A0A849CS68"/>
<dbReference type="Proteomes" id="UP000540079">
    <property type="component" value="Unassembled WGS sequence"/>
</dbReference>
<gene>
    <name evidence="3" type="ORF">C2800_11275</name>
</gene>
<evidence type="ECO:0000256" key="1">
    <source>
        <dbReference type="SAM" id="Coils"/>
    </source>
</evidence>
<proteinExistence type="predicted"/>
<accession>A0A849CS68</accession>
<sequence>MNQISNLKIKLTAETAKFTEEINKAINSLGKLGKAKGSIDLTKVALRGLAVTAGGVATAFAAVSAAAVQGISIYAETERYMARTEAQLKATGAAVGFTASELDKFARSVAMNTLASTDGIRNAMSVLMTFKSVTGDIFKQTISLAQDLVEVFKTDVASEARNLGRALETPTEAVSILKRKGIELSESQQELIKKFVESGEKAKAQELILHELQKRVGGAGQAAANDTVTGALDTLGQVTQELKEEFAKATGITDIFKKSVNGLAKAFIWLREKIAGPSDMEAYVNELEQSIKKNEELLKLKKQQALLASSTQYWSTSSNDAEIQRLENGLARQRGILAEARAELQKQKEKAKIEQDEAEKLKQQKEDKEKQDASLASINALNNRLKTRREKLKEQYDKDLKMIQSLTLSEEQIEAQGFQNIEALRKAHIEKVTKQYDAEKAELDKLESKKAATAKSSYQDQLSVLDLRYATETQKIELNHQLQIKKIQQMSISEKDARAKGFSSALELRKHYLALENQAFDKAMTDQKEKIRRKEQERSDKVRSFFNEIRGSGNDQYVQNDIIRDEQLAKAEEMHKQQLLSVEEFEKAKATIEDAYRQRKEDLDRESAQAQLSAAASLFDGLAGLMEATAGRNSSAYRTMFALSKSFQIAQSLLNLHAAVMKAMNDPTALTPAQKFANMAAVATAGANVLNQLTSITLSGARAMGGPVGGGRAYLVGEKGPEIFVPGASGQITSNENLNKALGGGSNKTVVINQTNNFDSSNSDNLDLAKSIAKQTKAVVYEVLKNESRSGGMLGGR</sequence>
<feature type="coiled-coil region" evidence="1">
    <location>
        <begin position="280"/>
        <end position="402"/>
    </location>
</feature>
<comment type="caution">
    <text evidence="3">The sequence shown here is derived from an EMBL/GenBank/DDBJ whole genome shotgun (WGS) entry which is preliminary data.</text>
</comment>
<organism evidence="3 4">
    <name type="scientific">Pasteurella multocida</name>
    <dbReference type="NCBI Taxonomy" id="747"/>
    <lineage>
        <taxon>Bacteria</taxon>
        <taxon>Pseudomonadati</taxon>
        <taxon>Pseudomonadota</taxon>
        <taxon>Gammaproteobacteria</taxon>
        <taxon>Pasteurellales</taxon>
        <taxon>Pasteurellaceae</taxon>
        <taxon>Pasteurella</taxon>
    </lineage>
</organism>
<reference evidence="3 4" key="1">
    <citation type="journal article" date="2018" name="Front. Microbiol.">
        <title>Genetic and Phylogenetic Characteristics of Pasteurella multocida Isolates From Different Host Species.</title>
        <authorList>
            <person name="Peng Z."/>
            <person name="Liang W."/>
            <person name="Wang F."/>
            <person name="Xu Z."/>
            <person name="Xie Z."/>
            <person name="Lian Z."/>
            <person name="Hua L."/>
            <person name="Zhou R."/>
            <person name="Chen H."/>
            <person name="Wu B."/>
        </authorList>
    </citation>
    <scope>NUCLEOTIDE SEQUENCE [LARGE SCALE GENOMIC DNA]</scope>
    <source>
        <strain evidence="3 4">HNA06</strain>
    </source>
</reference>
<protein>
    <recommendedName>
        <fullName evidence="2">Bacteriophage tail tape measure N-terminal domain-containing protein</fullName>
    </recommendedName>
</protein>
<evidence type="ECO:0000313" key="4">
    <source>
        <dbReference type="Proteomes" id="UP000540079"/>
    </source>
</evidence>
<evidence type="ECO:0000313" key="3">
    <source>
        <dbReference type="EMBL" id="NNI79988.1"/>
    </source>
</evidence>
<keyword evidence="1" id="KW-0175">Coiled coil</keyword>
<dbReference type="Pfam" id="PF06791">
    <property type="entry name" value="TMP_2"/>
    <property type="match status" value="1"/>
</dbReference>
<feature type="domain" description="Bacteriophage tail tape measure N-terminal" evidence="2">
    <location>
        <begin position="55"/>
        <end position="192"/>
    </location>
</feature>
<feature type="coiled-coil region" evidence="1">
    <location>
        <begin position="429"/>
        <end position="456"/>
    </location>
</feature>
<evidence type="ECO:0000259" key="2">
    <source>
        <dbReference type="Pfam" id="PF06791"/>
    </source>
</evidence>
<dbReference type="InterPro" id="IPR009628">
    <property type="entry name" value="Phage_tape_measure_N"/>
</dbReference>
<dbReference type="EMBL" id="PPVL01000015">
    <property type="protein sequence ID" value="NNI79988.1"/>
    <property type="molecule type" value="Genomic_DNA"/>
</dbReference>
<name>A0A849CS68_PASMD</name>